<comment type="similarity">
    <text evidence="1">Belongs to the GST superfamily.</text>
</comment>
<name>A0ABM8ZV91_9VIBR</name>
<evidence type="ECO:0000259" key="2">
    <source>
        <dbReference type="PROSITE" id="PS50404"/>
    </source>
</evidence>
<dbReference type="InterPro" id="IPR040079">
    <property type="entry name" value="Glutathione_S-Trfase"/>
</dbReference>
<feature type="domain" description="GST C-terminal" evidence="3">
    <location>
        <begin position="87"/>
        <end position="213"/>
    </location>
</feature>
<dbReference type="SUPFAM" id="SSF47616">
    <property type="entry name" value="GST C-terminal domain-like"/>
    <property type="match status" value="1"/>
</dbReference>
<comment type="caution">
    <text evidence="4">The sequence shown here is derived from an EMBL/GenBank/DDBJ whole genome shotgun (WGS) entry which is preliminary data.</text>
</comment>
<dbReference type="InterPro" id="IPR004045">
    <property type="entry name" value="Glutathione_S-Trfase_N"/>
</dbReference>
<dbReference type="InterPro" id="IPR036249">
    <property type="entry name" value="Thioredoxin-like_sf"/>
</dbReference>
<evidence type="ECO:0000259" key="3">
    <source>
        <dbReference type="PROSITE" id="PS50405"/>
    </source>
</evidence>
<organism evidence="4 5">
    <name type="scientific">Vibrio stylophorae</name>
    <dbReference type="NCBI Taxonomy" id="659351"/>
    <lineage>
        <taxon>Bacteria</taxon>
        <taxon>Pseudomonadati</taxon>
        <taxon>Pseudomonadota</taxon>
        <taxon>Gammaproteobacteria</taxon>
        <taxon>Vibrionales</taxon>
        <taxon>Vibrionaceae</taxon>
        <taxon>Vibrio</taxon>
    </lineage>
</organism>
<dbReference type="CDD" id="cd03057">
    <property type="entry name" value="GST_N_Beta"/>
    <property type="match status" value="1"/>
</dbReference>
<dbReference type="GO" id="GO:0004364">
    <property type="term" value="F:glutathione transferase activity"/>
    <property type="evidence" value="ECO:0007669"/>
    <property type="project" value="UniProtKB-EC"/>
</dbReference>
<dbReference type="EC" id="2.5.1.18" evidence="4"/>
<sequence length="215" mass="24692">MYQLYYYPNNASLAPHFVLQHLGCDYQLLLVDRKQNAQRDPSYLKLNPAGRIPTLVFEKNQVLFEAAAICQFLAEQHPDAELMPIPGSPLRAPALQWLTYLTNTLQAELMVRYYPHRHTADQSDEAIASVIEAQDQRLNECFILLNEQLSHGPYLLGAQLTICDYYLLMLLEWSLKIKPSPLTYPHLKKFCQQMMTLSVVQAVCDKEQIDFSALC</sequence>
<dbReference type="SUPFAM" id="SSF52833">
    <property type="entry name" value="Thioredoxin-like"/>
    <property type="match status" value="1"/>
</dbReference>
<dbReference type="RefSeq" id="WP_237466640.1">
    <property type="nucleotide sequence ID" value="NZ_CAKLDI010000001.1"/>
</dbReference>
<dbReference type="EMBL" id="CAKLDI010000001">
    <property type="protein sequence ID" value="CAH0534239.1"/>
    <property type="molecule type" value="Genomic_DNA"/>
</dbReference>
<dbReference type="PANTHER" id="PTHR44051:SF8">
    <property type="entry name" value="GLUTATHIONE S-TRANSFERASE GSTA"/>
    <property type="match status" value="1"/>
</dbReference>
<gene>
    <name evidence="4" type="primary">gstB</name>
    <name evidence="4" type="ORF">VST7929_02153</name>
</gene>
<dbReference type="InterPro" id="IPR010987">
    <property type="entry name" value="Glutathione-S-Trfase_C-like"/>
</dbReference>
<dbReference type="InterPro" id="IPR036282">
    <property type="entry name" value="Glutathione-S-Trfase_C_sf"/>
</dbReference>
<keyword evidence="5" id="KW-1185">Reference proteome</keyword>
<dbReference type="InterPro" id="IPR004046">
    <property type="entry name" value="GST_C"/>
</dbReference>
<proteinExistence type="inferred from homology"/>
<dbReference type="SFLD" id="SFLDG01150">
    <property type="entry name" value="Main.1:_Beta-like"/>
    <property type="match status" value="1"/>
</dbReference>
<dbReference type="Proteomes" id="UP000838672">
    <property type="component" value="Unassembled WGS sequence"/>
</dbReference>
<accession>A0ABM8ZV91</accession>
<dbReference type="PROSITE" id="PS50405">
    <property type="entry name" value="GST_CTER"/>
    <property type="match status" value="1"/>
</dbReference>
<dbReference type="Pfam" id="PF00043">
    <property type="entry name" value="GST_C"/>
    <property type="match status" value="1"/>
</dbReference>
<protein>
    <submittedName>
        <fullName evidence="4">Glutathione S-transferase GST-6.0</fullName>
        <ecNumber evidence="4">2.5.1.18</ecNumber>
    </submittedName>
</protein>
<dbReference type="PROSITE" id="PS50404">
    <property type="entry name" value="GST_NTER"/>
    <property type="match status" value="1"/>
</dbReference>
<dbReference type="Pfam" id="PF02798">
    <property type="entry name" value="GST_N"/>
    <property type="match status" value="1"/>
</dbReference>
<reference evidence="4" key="1">
    <citation type="submission" date="2021-11" db="EMBL/GenBank/DDBJ databases">
        <authorList>
            <person name="Rodrigo-Torres L."/>
            <person name="Arahal R. D."/>
            <person name="Lucena T."/>
        </authorList>
    </citation>
    <scope>NUCLEOTIDE SEQUENCE</scope>
    <source>
        <strain evidence="4">CECT 7929</strain>
    </source>
</reference>
<evidence type="ECO:0000313" key="4">
    <source>
        <dbReference type="EMBL" id="CAH0534239.1"/>
    </source>
</evidence>
<dbReference type="CDD" id="cd03188">
    <property type="entry name" value="GST_C_Beta"/>
    <property type="match status" value="1"/>
</dbReference>
<dbReference type="SFLD" id="SFLDS00019">
    <property type="entry name" value="Glutathione_Transferase_(cytos"/>
    <property type="match status" value="1"/>
</dbReference>
<evidence type="ECO:0000313" key="5">
    <source>
        <dbReference type="Proteomes" id="UP000838672"/>
    </source>
</evidence>
<keyword evidence="4" id="KW-0808">Transferase</keyword>
<dbReference type="PANTHER" id="PTHR44051">
    <property type="entry name" value="GLUTATHIONE S-TRANSFERASE-RELATED"/>
    <property type="match status" value="1"/>
</dbReference>
<evidence type="ECO:0000256" key="1">
    <source>
        <dbReference type="RuleBase" id="RU003494"/>
    </source>
</evidence>
<feature type="domain" description="GST N-terminal" evidence="2">
    <location>
        <begin position="1"/>
        <end position="81"/>
    </location>
</feature>
<dbReference type="Gene3D" id="1.20.1050.10">
    <property type="match status" value="1"/>
</dbReference>
<dbReference type="SFLD" id="SFLDG00358">
    <property type="entry name" value="Main_(cytGST)"/>
    <property type="match status" value="1"/>
</dbReference>
<dbReference type="Gene3D" id="3.40.30.10">
    <property type="entry name" value="Glutaredoxin"/>
    <property type="match status" value="1"/>
</dbReference>